<dbReference type="PANTHER" id="PTHR43003">
    <property type="entry name" value="DNA-3-METHYLADENINE GLYCOSYLASE"/>
    <property type="match status" value="1"/>
</dbReference>
<dbReference type="AlphaFoldDB" id="A0A8J3RAK6"/>
<gene>
    <name evidence="3" type="ORF">Mth01_44250</name>
</gene>
<proteinExistence type="predicted"/>
<keyword evidence="2" id="KW-0234">DNA repair</keyword>
<dbReference type="Gene3D" id="1.10.340.30">
    <property type="entry name" value="Hypothetical protein, domain 2"/>
    <property type="match status" value="1"/>
</dbReference>
<dbReference type="InterPro" id="IPR011257">
    <property type="entry name" value="DNA_glycosylase"/>
</dbReference>
<dbReference type="InterPro" id="IPR051912">
    <property type="entry name" value="Alkylbase_DNA_Glycosylase/TA"/>
</dbReference>
<evidence type="ECO:0008006" key="5">
    <source>
        <dbReference type="Google" id="ProtNLM"/>
    </source>
</evidence>
<reference evidence="3" key="1">
    <citation type="submission" date="2021-01" db="EMBL/GenBank/DDBJ databases">
        <title>Whole genome shotgun sequence of Sphaerimonospora thailandensis NBRC 107569.</title>
        <authorList>
            <person name="Komaki H."/>
            <person name="Tamura T."/>
        </authorList>
    </citation>
    <scope>NUCLEOTIDE SEQUENCE</scope>
    <source>
        <strain evidence="3">NBRC 107569</strain>
    </source>
</reference>
<evidence type="ECO:0000313" key="4">
    <source>
        <dbReference type="Proteomes" id="UP000610966"/>
    </source>
</evidence>
<protein>
    <recommendedName>
        <fullName evidence="5">DNA-3-methyladenine glycosylase II</fullName>
    </recommendedName>
</protein>
<dbReference type="SUPFAM" id="SSF48150">
    <property type="entry name" value="DNA-glycosylase"/>
    <property type="match status" value="1"/>
</dbReference>
<organism evidence="3 4">
    <name type="scientific">Sphaerimonospora thailandensis</name>
    <dbReference type="NCBI Taxonomy" id="795644"/>
    <lineage>
        <taxon>Bacteria</taxon>
        <taxon>Bacillati</taxon>
        <taxon>Actinomycetota</taxon>
        <taxon>Actinomycetes</taxon>
        <taxon>Streptosporangiales</taxon>
        <taxon>Streptosporangiaceae</taxon>
        <taxon>Sphaerimonospora</taxon>
    </lineage>
</organism>
<dbReference type="GO" id="GO:0043916">
    <property type="term" value="F:DNA-7-methylguanine glycosylase activity"/>
    <property type="evidence" value="ECO:0007669"/>
    <property type="project" value="TreeGrafter"/>
</dbReference>
<dbReference type="GO" id="GO:0032993">
    <property type="term" value="C:protein-DNA complex"/>
    <property type="evidence" value="ECO:0007669"/>
    <property type="project" value="TreeGrafter"/>
</dbReference>
<dbReference type="GO" id="GO:0006285">
    <property type="term" value="P:base-excision repair, AP site formation"/>
    <property type="evidence" value="ECO:0007669"/>
    <property type="project" value="TreeGrafter"/>
</dbReference>
<keyword evidence="4" id="KW-1185">Reference proteome</keyword>
<sequence>MYMLDHPGWDTADGTLNRAMRTQAGTWLIIAEGESQLISGSGDAPPVDTYEPVTLDLTALPPGLAHALRTLGPVRRWRNTDLWDALATAIIRQVIRAGQARKMHQMFRAAAGYKVAATALMPTPERVLAMSAEEFADLGMAFKRRPLQAAADAYLDHHAEWTQLPADVLVKALQAVPRIGPWTAGAAVADHTGDFSLYPYADLAVRTWAAAADPAGAWPADEPGFAATWRRLAGPHLSTLTVLTLAWGDDHARKPPVDSGAQPR</sequence>
<dbReference type="GO" id="GO:0006307">
    <property type="term" value="P:DNA alkylation repair"/>
    <property type="evidence" value="ECO:0007669"/>
    <property type="project" value="TreeGrafter"/>
</dbReference>
<evidence type="ECO:0000313" key="3">
    <source>
        <dbReference type="EMBL" id="GIH72172.1"/>
    </source>
</evidence>
<keyword evidence="1" id="KW-0227">DNA damage</keyword>
<dbReference type="EMBL" id="BOOG01000046">
    <property type="protein sequence ID" value="GIH72172.1"/>
    <property type="molecule type" value="Genomic_DNA"/>
</dbReference>
<comment type="caution">
    <text evidence="3">The sequence shown here is derived from an EMBL/GenBank/DDBJ whole genome shotgun (WGS) entry which is preliminary data.</text>
</comment>
<name>A0A8J3RAK6_9ACTN</name>
<evidence type="ECO:0000256" key="2">
    <source>
        <dbReference type="ARBA" id="ARBA00023204"/>
    </source>
</evidence>
<dbReference type="GO" id="GO:0008725">
    <property type="term" value="F:DNA-3-methyladenine glycosylase activity"/>
    <property type="evidence" value="ECO:0007669"/>
    <property type="project" value="TreeGrafter"/>
</dbReference>
<evidence type="ECO:0000256" key="1">
    <source>
        <dbReference type="ARBA" id="ARBA00022763"/>
    </source>
</evidence>
<dbReference type="GO" id="GO:0032131">
    <property type="term" value="F:alkylated DNA binding"/>
    <property type="evidence" value="ECO:0007669"/>
    <property type="project" value="TreeGrafter"/>
</dbReference>
<dbReference type="RefSeq" id="WP_204017839.1">
    <property type="nucleotide sequence ID" value="NZ_BOOG01000046.1"/>
</dbReference>
<dbReference type="PANTHER" id="PTHR43003:SF5">
    <property type="entry name" value="DNA-3-METHYLADENINE GLYCOSYLASE"/>
    <property type="match status" value="1"/>
</dbReference>
<accession>A0A8J3RAK6</accession>
<dbReference type="Proteomes" id="UP000610966">
    <property type="component" value="Unassembled WGS sequence"/>
</dbReference>